<dbReference type="Proteomes" id="UP000244180">
    <property type="component" value="Unassembled WGS sequence"/>
</dbReference>
<organism evidence="1 2">
    <name type="scientific">Hydrogenibacillus schlegelii</name>
    <name type="common">Bacillus schlegelii</name>
    <dbReference type="NCBI Taxonomy" id="1484"/>
    <lineage>
        <taxon>Bacteria</taxon>
        <taxon>Bacillati</taxon>
        <taxon>Bacillota</taxon>
        <taxon>Bacilli</taxon>
        <taxon>Bacillales</taxon>
        <taxon>Bacillales Family X. Incertae Sedis</taxon>
        <taxon>Hydrogenibacillus</taxon>
    </lineage>
</organism>
<protein>
    <submittedName>
        <fullName evidence="1">Uncharacterized protein</fullName>
    </submittedName>
</protein>
<evidence type="ECO:0000313" key="1">
    <source>
        <dbReference type="EMBL" id="PTQ52287.1"/>
    </source>
</evidence>
<sequence length="104" mass="11901">MRSASFVYDPELELELPEASPNEFRPETADAETLLRLERAAGLIPDRIRALEARYETLYRSALEQEGEAFYAAMDEAVAVARRIADLNVWYMRLTGRPITPYYG</sequence>
<dbReference type="AlphaFoldDB" id="A0A2T5G7X5"/>
<name>A0A2T5G7X5_HYDSH</name>
<accession>A0A2T5G7X5</accession>
<proteinExistence type="predicted"/>
<dbReference type="EMBL" id="PEBV01000028">
    <property type="protein sequence ID" value="PTQ52287.1"/>
    <property type="molecule type" value="Genomic_DNA"/>
</dbReference>
<reference evidence="1 2" key="1">
    <citation type="submission" date="2017-08" db="EMBL/GenBank/DDBJ databases">
        <title>Burning lignite coal seam in the remote Altai Mountains harbors a hydrogen-driven thermophilic microbial community.</title>
        <authorList>
            <person name="Kadnikov V.V."/>
            <person name="Mardanov A.V."/>
            <person name="Ivasenko D."/>
            <person name="Beletsky A.V."/>
            <person name="Karnachuk O.V."/>
            <person name="Ravin N.V."/>
        </authorList>
    </citation>
    <scope>NUCLEOTIDE SEQUENCE [LARGE SCALE GENOMIC DNA]</scope>
    <source>
        <strain evidence="1">AL33</strain>
    </source>
</reference>
<dbReference type="RefSeq" id="WP_273000446.1">
    <property type="nucleotide sequence ID" value="NZ_PEBV01000028.1"/>
</dbReference>
<gene>
    <name evidence="1" type="ORF">HSCHL_0651</name>
</gene>
<comment type="caution">
    <text evidence="1">The sequence shown here is derived from an EMBL/GenBank/DDBJ whole genome shotgun (WGS) entry which is preliminary data.</text>
</comment>
<evidence type="ECO:0000313" key="2">
    <source>
        <dbReference type="Proteomes" id="UP000244180"/>
    </source>
</evidence>